<accession>A0A0D9Z919</accession>
<feature type="region of interest" description="Disordered" evidence="1">
    <location>
        <begin position="225"/>
        <end position="248"/>
    </location>
</feature>
<dbReference type="HOGENOM" id="CLU_1121576_0_0_1"/>
<feature type="compositionally biased region" description="Gly residues" evidence="1">
    <location>
        <begin position="88"/>
        <end position="100"/>
    </location>
</feature>
<dbReference type="AlphaFoldDB" id="A0A0D9Z919"/>
<dbReference type="Gramene" id="OGLUM03G22600.1">
    <property type="protein sequence ID" value="OGLUM03G22600.1"/>
    <property type="gene ID" value="OGLUM03G22600"/>
</dbReference>
<feature type="region of interest" description="Disordered" evidence="1">
    <location>
        <begin position="80"/>
        <end position="117"/>
    </location>
</feature>
<reference evidence="2" key="2">
    <citation type="submission" date="2018-05" db="EMBL/GenBank/DDBJ databases">
        <title>OgluRS3 (Oryza glumaepatula Reference Sequence Version 3).</title>
        <authorList>
            <person name="Zhang J."/>
            <person name="Kudrna D."/>
            <person name="Lee S."/>
            <person name="Talag J."/>
            <person name="Welchert J."/>
            <person name="Wing R.A."/>
        </authorList>
    </citation>
    <scope>NUCLEOTIDE SEQUENCE [LARGE SCALE GENOMIC DNA]</scope>
</reference>
<proteinExistence type="predicted"/>
<name>A0A0D9Z919_9ORYZ</name>
<evidence type="ECO:0000256" key="1">
    <source>
        <dbReference type="SAM" id="MobiDB-lite"/>
    </source>
</evidence>
<feature type="compositionally biased region" description="Low complexity" evidence="1">
    <location>
        <begin position="229"/>
        <end position="248"/>
    </location>
</feature>
<keyword evidence="3" id="KW-1185">Reference proteome</keyword>
<evidence type="ECO:0000313" key="3">
    <source>
        <dbReference type="Proteomes" id="UP000026961"/>
    </source>
</evidence>
<protein>
    <submittedName>
        <fullName evidence="2">Uncharacterized protein</fullName>
    </submittedName>
</protein>
<organism evidence="2">
    <name type="scientific">Oryza glumipatula</name>
    <dbReference type="NCBI Taxonomy" id="40148"/>
    <lineage>
        <taxon>Eukaryota</taxon>
        <taxon>Viridiplantae</taxon>
        <taxon>Streptophyta</taxon>
        <taxon>Embryophyta</taxon>
        <taxon>Tracheophyta</taxon>
        <taxon>Spermatophyta</taxon>
        <taxon>Magnoliopsida</taxon>
        <taxon>Liliopsida</taxon>
        <taxon>Poales</taxon>
        <taxon>Poaceae</taxon>
        <taxon>BOP clade</taxon>
        <taxon>Oryzoideae</taxon>
        <taxon>Oryzeae</taxon>
        <taxon>Oryzinae</taxon>
        <taxon>Oryza</taxon>
    </lineage>
</organism>
<dbReference type="EnsemblPlants" id="OGLUM03G22600.1">
    <property type="protein sequence ID" value="OGLUM03G22600.1"/>
    <property type="gene ID" value="OGLUM03G22600"/>
</dbReference>
<sequence length="248" mass="26051">MQSSVYASLRLITRGAPISLGLSAAPSPSLSLSIRWAAACVTRQRGRGWLGGGAGWRCSAAAARGVASWWRKRMTWAADPVTGRHEGGGSGDGEARGSGSGDEEASGRRIQQRGGARWRIQRRMWRRQLHPAADLPPPSPRSSLLPFPRCHHPLSLSQIWRAGSGGGCGGALLRQWRGGGGGGRWSSAAAASRRRRWRPTGLGCSGVEADPAVVVLVGHFKDDDGNLESSATTTATGSLGPTAAGRFL</sequence>
<reference evidence="2" key="1">
    <citation type="submission" date="2015-04" db="UniProtKB">
        <authorList>
            <consortium name="EnsemblPlants"/>
        </authorList>
    </citation>
    <scope>IDENTIFICATION</scope>
</reference>
<dbReference type="Proteomes" id="UP000026961">
    <property type="component" value="Chromosome 3"/>
</dbReference>
<evidence type="ECO:0000313" key="2">
    <source>
        <dbReference type="EnsemblPlants" id="OGLUM03G22600.1"/>
    </source>
</evidence>